<name>A0A225V1M0_9STRA</name>
<accession>A0A225V1M0</accession>
<feature type="region of interest" description="Disordered" evidence="1">
    <location>
        <begin position="89"/>
        <end position="121"/>
    </location>
</feature>
<dbReference type="AlphaFoldDB" id="A0A225V1M0"/>
<evidence type="ECO:0000313" key="2">
    <source>
        <dbReference type="EMBL" id="OWY99172.1"/>
    </source>
</evidence>
<dbReference type="EMBL" id="NBNE01008729">
    <property type="protein sequence ID" value="OWY99172.1"/>
    <property type="molecule type" value="Genomic_DNA"/>
</dbReference>
<keyword evidence="3" id="KW-1185">Reference proteome</keyword>
<dbReference type="Proteomes" id="UP000198211">
    <property type="component" value="Unassembled WGS sequence"/>
</dbReference>
<comment type="caution">
    <text evidence="2">The sequence shown here is derived from an EMBL/GenBank/DDBJ whole genome shotgun (WGS) entry which is preliminary data.</text>
</comment>
<sequence>MQWNIALTALARDTRFKNPRIVRKVAETTSDTKQMCSKWEATVYTFVEKALVPRKKVPISQFKNKLNAIRTAYRAKITRLLATRNQVLNGYSGSEGENDERAYPEMPSDFYIDDSTETNSE</sequence>
<organism evidence="2 3">
    <name type="scientific">Phytophthora megakarya</name>
    <dbReference type="NCBI Taxonomy" id="4795"/>
    <lineage>
        <taxon>Eukaryota</taxon>
        <taxon>Sar</taxon>
        <taxon>Stramenopiles</taxon>
        <taxon>Oomycota</taxon>
        <taxon>Peronosporomycetes</taxon>
        <taxon>Peronosporales</taxon>
        <taxon>Peronosporaceae</taxon>
        <taxon>Phytophthora</taxon>
    </lineage>
</organism>
<evidence type="ECO:0000256" key="1">
    <source>
        <dbReference type="SAM" id="MobiDB-lite"/>
    </source>
</evidence>
<feature type="compositionally biased region" description="Acidic residues" evidence="1">
    <location>
        <begin position="111"/>
        <end position="121"/>
    </location>
</feature>
<protein>
    <submittedName>
        <fullName evidence="2">Uncharacterized protein</fullName>
    </submittedName>
</protein>
<gene>
    <name evidence="2" type="ORF">PHMEG_00029878</name>
</gene>
<evidence type="ECO:0000313" key="3">
    <source>
        <dbReference type="Proteomes" id="UP000198211"/>
    </source>
</evidence>
<reference evidence="3" key="1">
    <citation type="submission" date="2017-03" db="EMBL/GenBank/DDBJ databases">
        <title>Phytopthora megakarya and P. palmivora, two closely related causual agents of cacao black pod achieved similar genome size and gene model numbers by different mechanisms.</title>
        <authorList>
            <person name="Ali S."/>
            <person name="Shao J."/>
            <person name="Larry D.J."/>
            <person name="Kronmiller B."/>
            <person name="Shen D."/>
            <person name="Strem M.D."/>
            <person name="Melnick R.L."/>
            <person name="Guiltinan M.J."/>
            <person name="Tyler B.M."/>
            <person name="Meinhardt L.W."/>
            <person name="Bailey B.A."/>
        </authorList>
    </citation>
    <scope>NUCLEOTIDE SEQUENCE [LARGE SCALE GENOMIC DNA]</scope>
    <source>
        <strain evidence="3">zdho120</strain>
    </source>
</reference>
<proteinExistence type="predicted"/>